<evidence type="ECO:0000256" key="4">
    <source>
        <dbReference type="SAM" id="MobiDB-lite"/>
    </source>
</evidence>
<feature type="region of interest" description="Disordered" evidence="4">
    <location>
        <begin position="1"/>
        <end position="33"/>
    </location>
</feature>
<feature type="compositionally biased region" description="Basic residues" evidence="4">
    <location>
        <begin position="24"/>
        <end position="33"/>
    </location>
</feature>
<keyword evidence="8" id="KW-1185">Reference proteome</keyword>
<evidence type="ECO:0000256" key="1">
    <source>
        <dbReference type="ARBA" id="ARBA00010333"/>
    </source>
</evidence>
<dbReference type="InterPro" id="IPR001638">
    <property type="entry name" value="Solute-binding_3/MltF_N"/>
</dbReference>
<dbReference type="Pfam" id="PF00497">
    <property type="entry name" value="SBP_bac_3"/>
    <property type="match status" value="1"/>
</dbReference>
<sequence length="374" mass="39288">MSGVRRGRGGREADDEQGMGRTVSGRRRPERGIRGGRVRLRGWGGVAGMASACTLALTAALLLPGTGGSGGTRSPAAAPKAPQVQARYAADQDCSNSATTLDPATGAVTSLDPNGGTQDGAAVERIKHNKRLVVGVDQNSYLWGYRDPVTGDIAGFDIAIVKAIAQSILGPDAQVQYLTIPTDQRIPMIRAHKVDMVVRTMSVTCDRLTDPQQQVAFSSAYFEAGQQLLVPDNSTIKGFDDSLNGKHVCTASGSTGAAKLAQDAHGAKVTLVPNQLDCLVRVQLGLANAVFTDNALAAGQAAQDPSMRLAGERVTTEPYGVAMNLDDTDLIRRVNAVLASYGSGGADSPWMRAYDKWLAQHLPGIGGPPQAHYK</sequence>
<dbReference type="Proteomes" id="UP000199323">
    <property type="component" value="Unassembled WGS sequence"/>
</dbReference>
<dbReference type="InterPro" id="IPR051455">
    <property type="entry name" value="Bact_solute-bind_prot3"/>
</dbReference>
<evidence type="ECO:0000256" key="3">
    <source>
        <dbReference type="ARBA" id="ARBA00022729"/>
    </source>
</evidence>
<reference evidence="7 8" key="1">
    <citation type="submission" date="2016-10" db="EMBL/GenBank/DDBJ databases">
        <authorList>
            <person name="de Groot N.N."/>
        </authorList>
    </citation>
    <scope>NUCLEOTIDE SEQUENCE [LARGE SCALE GENOMIC DNA]</scope>
    <source>
        <strain evidence="7 8">CGMCC 4.3510</strain>
    </source>
</reference>
<dbReference type="SUPFAM" id="SSF53850">
    <property type="entry name" value="Periplasmic binding protein-like II"/>
    <property type="match status" value="1"/>
</dbReference>
<gene>
    <name evidence="7" type="ORF">SAMN05216251_11659</name>
</gene>
<dbReference type="Gene3D" id="3.40.190.10">
    <property type="entry name" value="Periplasmic binding protein-like II"/>
    <property type="match status" value="2"/>
</dbReference>
<keyword evidence="3" id="KW-0732">Signal</keyword>
<feature type="region of interest" description="Disordered" evidence="4">
    <location>
        <begin position="92"/>
        <end position="119"/>
    </location>
</feature>
<dbReference type="CDD" id="cd13690">
    <property type="entry name" value="PBP2_GluB"/>
    <property type="match status" value="1"/>
</dbReference>
<dbReference type="GO" id="GO:0030288">
    <property type="term" value="C:outer membrane-bounded periplasmic space"/>
    <property type="evidence" value="ECO:0007669"/>
    <property type="project" value="TreeGrafter"/>
</dbReference>
<name>A0A1I2J5L7_9ACTN</name>
<feature type="transmembrane region" description="Helical" evidence="5">
    <location>
        <begin position="43"/>
        <end position="63"/>
    </location>
</feature>
<organism evidence="7 8">
    <name type="scientific">Actinacidiphila alni</name>
    <dbReference type="NCBI Taxonomy" id="380248"/>
    <lineage>
        <taxon>Bacteria</taxon>
        <taxon>Bacillati</taxon>
        <taxon>Actinomycetota</taxon>
        <taxon>Actinomycetes</taxon>
        <taxon>Kitasatosporales</taxon>
        <taxon>Streptomycetaceae</taxon>
        <taxon>Actinacidiphila</taxon>
    </lineage>
</organism>
<comment type="similarity">
    <text evidence="1">Belongs to the bacterial solute-binding protein 3 family.</text>
</comment>
<dbReference type="GO" id="GO:0005576">
    <property type="term" value="C:extracellular region"/>
    <property type="evidence" value="ECO:0007669"/>
    <property type="project" value="TreeGrafter"/>
</dbReference>
<keyword evidence="5" id="KW-0812">Transmembrane</keyword>
<keyword evidence="2" id="KW-0813">Transport</keyword>
<feature type="compositionally biased region" description="Polar residues" evidence="4">
    <location>
        <begin position="93"/>
        <end position="116"/>
    </location>
</feature>
<dbReference type="SMART" id="SM00062">
    <property type="entry name" value="PBPb"/>
    <property type="match status" value="1"/>
</dbReference>
<feature type="domain" description="Solute-binding protein family 3/N-terminal" evidence="6">
    <location>
        <begin position="131"/>
        <end position="361"/>
    </location>
</feature>
<dbReference type="PANTHER" id="PTHR30085">
    <property type="entry name" value="AMINO ACID ABC TRANSPORTER PERMEASE"/>
    <property type="match status" value="1"/>
</dbReference>
<evidence type="ECO:0000313" key="7">
    <source>
        <dbReference type="EMBL" id="SFF49310.1"/>
    </source>
</evidence>
<dbReference type="STRING" id="380248.SAMN05216251_11659"/>
<keyword evidence="5" id="KW-1133">Transmembrane helix</keyword>
<evidence type="ECO:0000256" key="5">
    <source>
        <dbReference type="SAM" id="Phobius"/>
    </source>
</evidence>
<protein>
    <submittedName>
        <fullName evidence="7">Amino acid ABC transporter substrate-binding protein, PAAT family</fullName>
    </submittedName>
</protein>
<evidence type="ECO:0000313" key="8">
    <source>
        <dbReference type="Proteomes" id="UP000199323"/>
    </source>
</evidence>
<keyword evidence="5" id="KW-0472">Membrane</keyword>
<dbReference type="GO" id="GO:0006865">
    <property type="term" value="P:amino acid transport"/>
    <property type="evidence" value="ECO:0007669"/>
    <property type="project" value="TreeGrafter"/>
</dbReference>
<proteinExistence type="inferred from homology"/>
<dbReference type="EMBL" id="FONG01000016">
    <property type="protein sequence ID" value="SFF49310.1"/>
    <property type="molecule type" value="Genomic_DNA"/>
</dbReference>
<evidence type="ECO:0000256" key="2">
    <source>
        <dbReference type="ARBA" id="ARBA00022448"/>
    </source>
</evidence>
<accession>A0A1I2J5L7</accession>
<evidence type="ECO:0000259" key="6">
    <source>
        <dbReference type="SMART" id="SM00062"/>
    </source>
</evidence>
<dbReference type="PANTHER" id="PTHR30085:SF6">
    <property type="entry name" value="ABC TRANSPORTER GLUTAMINE-BINDING PROTEIN GLNH"/>
    <property type="match status" value="1"/>
</dbReference>
<dbReference type="AlphaFoldDB" id="A0A1I2J5L7"/>